<dbReference type="Proteomes" id="UP000673691">
    <property type="component" value="Unassembled WGS sequence"/>
</dbReference>
<feature type="region of interest" description="Disordered" evidence="8">
    <location>
        <begin position="127"/>
        <end position="149"/>
    </location>
</feature>
<name>A0A8H7ZVI8_9FUNG</name>
<dbReference type="GO" id="GO:0003785">
    <property type="term" value="F:actin monomer binding"/>
    <property type="evidence" value="ECO:0007669"/>
    <property type="project" value="TreeGrafter"/>
</dbReference>
<keyword evidence="5" id="KW-0009">Actin-binding</keyword>
<dbReference type="InterPro" id="IPR028458">
    <property type="entry name" value="Twinfilin"/>
</dbReference>
<dbReference type="AlphaFoldDB" id="A0A8H7ZVI8"/>
<proteinExistence type="inferred from homology"/>
<gene>
    <name evidence="10" type="ORF">BJ554DRAFT_7784</name>
</gene>
<feature type="region of interest" description="Disordered" evidence="8">
    <location>
        <begin position="1"/>
        <end position="43"/>
    </location>
</feature>
<feature type="compositionally biased region" description="Basic and acidic residues" evidence="8">
    <location>
        <begin position="29"/>
        <end position="41"/>
    </location>
</feature>
<dbReference type="GO" id="GO:0051015">
    <property type="term" value="F:actin filament binding"/>
    <property type="evidence" value="ECO:0007669"/>
    <property type="project" value="TreeGrafter"/>
</dbReference>
<comment type="similarity">
    <text evidence="2">Belongs to the actin-binding proteins ADF family. Twinfilin subfamily.</text>
</comment>
<organism evidence="10 11">
    <name type="scientific">Olpidium bornovanus</name>
    <dbReference type="NCBI Taxonomy" id="278681"/>
    <lineage>
        <taxon>Eukaryota</taxon>
        <taxon>Fungi</taxon>
        <taxon>Fungi incertae sedis</taxon>
        <taxon>Olpidiomycota</taxon>
        <taxon>Olpidiomycotina</taxon>
        <taxon>Olpidiomycetes</taxon>
        <taxon>Olpidiales</taxon>
        <taxon>Olpidiaceae</taxon>
        <taxon>Olpidium</taxon>
    </lineage>
</organism>
<keyword evidence="11" id="KW-1185">Reference proteome</keyword>
<evidence type="ECO:0000256" key="3">
    <source>
        <dbReference type="ARBA" id="ARBA00022490"/>
    </source>
</evidence>
<sequence>WTGCPVRKRLRARKTAQNRGRRGGGGGERTTDHEPVGDTRSVKTLRSPKLSLSLSLSLFLFLSSETGRQTGLKVTLRGAPPVWKSPVLAGASPFQRAARAVRPGGQGWHHPRRPSVHKRRYFAATSLSKSGGRGGGVRGKRLTDPPPPRCLVPQEALVPDGTSPVQGGWEDGILNGFLLNPMPTPPPTSSAPSVILDDAEKDFAVIQGYLEPKRPCYVLYRLDSRGGSGDHEWLFLCYVPDHAHVREKMLYASTRATLVKDLGDHRFTDSVYGTAAAEFTREGYAKHCAHQNSAAPLTEREKEMEEIKKTEHGSHIGTETRQSHVSGVTFPIQDSATDALEKLRDGEVNTVILQVDTTSGESMALEAAENISTADEVGSRLPQDLPRFVFRQLDPCLLPAGSAPPEGTGTVSFLYSCPTASKIRERMLYSSCRLAALRAAESVLGYSVKYRVSVFVPRHFAPSRHNCQASAAAEREG</sequence>
<evidence type="ECO:0000256" key="8">
    <source>
        <dbReference type="SAM" id="MobiDB-lite"/>
    </source>
</evidence>
<evidence type="ECO:0000313" key="10">
    <source>
        <dbReference type="EMBL" id="KAG5460199.1"/>
    </source>
</evidence>
<dbReference type="Gene3D" id="3.40.20.10">
    <property type="entry name" value="Severin"/>
    <property type="match status" value="2"/>
</dbReference>
<evidence type="ECO:0000256" key="2">
    <source>
        <dbReference type="ARBA" id="ARBA00009557"/>
    </source>
</evidence>
<dbReference type="InterPro" id="IPR002108">
    <property type="entry name" value="ADF-H"/>
</dbReference>
<evidence type="ECO:0000313" key="11">
    <source>
        <dbReference type="Proteomes" id="UP000673691"/>
    </source>
</evidence>
<dbReference type="GO" id="GO:0051016">
    <property type="term" value="P:barbed-end actin filament capping"/>
    <property type="evidence" value="ECO:0007669"/>
    <property type="project" value="TreeGrafter"/>
</dbReference>
<evidence type="ECO:0000256" key="6">
    <source>
        <dbReference type="ARBA" id="ARBA00023212"/>
    </source>
</evidence>
<comment type="subcellular location">
    <subcellularLocation>
        <location evidence="1">Cytoplasm</location>
        <location evidence="1">Cytoskeleton</location>
    </subcellularLocation>
</comment>
<protein>
    <recommendedName>
        <fullName evidence="9">ADF-H domain-containing protein</fullName>
    </recommendedName>
</protein>
<feature type="non-terminal residue" evidence="10">
    <location>
        <position position="1"/>
    </location>
</feature>
<keyword evidence="6" id="KW-0206">Cytoskeleton</keyword>
<dbReference type="SUPFAM" id="SSF55753">
    <property type="entry name" value="Actin depolymerizing proteins"/>
    <property type="match status" value="2"/>
</dbReference>
<reference evidence="10 11" key="1">
    <citation type="journal article" name="Sci. Rep.">
        <title>Genome-scale phylogenetic analyses confirm Olpidium as the closest living zoosporic fungus to the non-flagellated, terrestrial fungi.</title>
        <authorList>
            <person name="Chang Y."/>
            <person name="Rochon D."/>
            <person name="Sekimoto S."/>
            <person name="Wang Y."/>
            <person name="Chovatia M."/>
            <person name="Sandor L."/>
            <person name="Salamov A."/>
            <person name="Grigoriev I.V."/>
            <person name="Stajich J.E."/>
            <person name="Spatafora J.W."/>
        </authorList>
    </citation>
    <scope>NUCLEOTIDE SEQUENCE [LARGE SCALE GENOMIC DNA]</scope>
    <source>
        <strain evidence="10">S191</strain>
    </source>
</reference>
<dbReference type="GO" id="GO:0030042">
    <property type="term" value="P:actin filament depolymerization"/>
    <property type="evidence" value="ECO:0007669"/>
    <property type="project" value="TreeGrafter"/>
</dbReference>
<dbReference type="PANTHER" id="PTHR13759:SF1">
    <property type="entry name" value="TWINFILIN"/>
    <property type="match status" value="1"/>
</dbReference>
<evidence type="ECO:0000256" key="7">
    <source>
        <dbReference type="ARBA" id="ARBA00038532"/>
    </source>
</evidence>
<evidence type="ECO:0000259" key="9">
    <source>
        <dbReference type="PROSITE" id="PS51263"/>
    </source>
</evidence>
<evidence type="ECO:0000256" key="4">
    <source>
        <dbReference type="ARBA" id="ARBA00022737"/>
    </source>
</evidence>
<evidence type="ECO:0000256" key="5">
    <source>
        <dbReference type="ARBA" id="ARBA00023203"/>
    </source>
</evidence>
<comment type="subunit">
    <text evidence="7">Interacts with G-actin; ADP-actin form.</text>
</comment>
<dbReference type="PROSITE" id="PS51263">
    <property type="entry name" value="ADF_H"/>
    <property type="match status" value="2"/>
</dbReference>
<dbReference type="InterPro" id="IPR029006">
    <property type="entry name" value="ADF-H/Gelsolin-like_dom_sf"/>
</dbReference>
<dbReference type="OrthoDB" id="10006997at2759"/>
<feature type="domain" description="ADF-H" evidence="9">
    <location>
        <begin position="156"/>
        <end position="289"/>
    </location>
</feature>
<dbReference type="EMBL" id="JAEFCI010005596">
    <property type="protein sequence ID" value="KAG5460199.1"/>
    <property type="molecule type" value="Genomic_DNA"/>
</dbReference>
<dbReference type="GO" id="GO:0005884">
    <property type="term" value="C:actin filament"/>
    <property type="evidence" value="ECO:0007669"/>
    <property type="project" value="TreeGrafter"/>
</dbReference>
<feature type="domain" description="ADF-H" evidence="9">
    <location>
        <begin position="327"/>
        <end position="470"/>
    </location>
</feature>
<keyword evidence="4" id="KW-0677">Repeat</keyword>
<dbReference type="PANTHER" id="PTHR13759">
    <property type="entry name" value="TWINFILIN"/>
    <property type="match status" value="1"/>
</dbReference>
<keyword evidence="3" id="KW-0963">Cytoplasm</keyword>
<dbReference type="CDD" id="cd11285">
    <property type="entry name" value="ADF_Twf-N_like"/>
    <property type="match status" value="1"/>
</dbReference>
<dbReference type="SMART" id="SM00102">
    <property type="entry name" value="ADF"/>
    <property type="match status" value="2"/>
</dbReference>
<evidence type="ECO:0000256" key="1">
    <source>
        <dbReference type="ARBA" id="ARBA00004245"/>
    </source>
</evidence>
<dbReference type="GO" id="GO:0005737">
    <property type="term" value="C:cytoplasm"/>
    <property type="evidence" value="ECO:0007669"/>
    <property type="project" value="TreeGrafter"/>
</dbReference>
<accession>A0A8H7ZVI8</accession>
<dbReference type="Pfam" id="PF00241">
    <property type="entry name" value="Cofilin_ADF"/>
    <property type="match status" value="2"/>
</dbReference>
<feature type="compositionally biased region" description="Basic residues" evidence="8">
    <location>
        <begin position="1"/>
        <end position="22"/>
    </location>
</feature>
<comment type="caution">
    <text evidence="10">The sequence shown here is derived from an EMBL/GenBank/DDBJ whole genome shotgun (WGS) entry which is preliminary data.</text>
</comment>